<organism evidence="1 2">
    <name type="scientific">Arachis hypogaea</name>
    <name type="common">Peanut</name>
    <dbReference type="NCBI Taxonomy" id="3818"/>
    <lineage>
        <taxon>Eukaryota</taxon>
        <taxon>Viridiplantae</taxon>
        <taxon>Streptophyta</taxon>
        <taxon>Embryophyta</taxon>
        <taxon>Tracheophyta</taxon>
        <taxon>Spermatophyta</taxon>
        <taxon>Magnoliopsida</taxon>
        <taxon>eudicotyledons</taxon>
        <taxon>Gunneridae</taxon>
        <taxon>Pentapetalae</taxon>
        <taxon>rosids</taxon>
        <taxon>fabids</taxon>
        <taxon>Fabales</taxon>
        <taxon>Fabaceae</taxon>
        <taxon>Papilionoideae</taxon>
        <taxon>50 kb inversion clade</taxon>
        <taxon>dalbergioids sensu lato</taxon>
        <taxon>Dalbergieae</taxon>
        <taxon>Pterocarpus clade</taxon>
        <taxon>Arachis</taxon>
    </lineage>
</organism>
<evidence type="ECO:0000313" key="2">
    <source>
        <dbReference type="Proteomes" id="UP000289738"/>
    </source>
</evidence>
<comment type="caution">
    <text evidence="1">The sequence shown here is derived from an EMBL/GenBank/DDBJ whole genome shotgun (WGS) entry which is preliminary data.</text>
</comment>
<evidence type="ECO:0000313" key="1">
    <source>
        <dbReference type="EMBL" id="RYQ88576.1"/>
    </source>
</evidence>
<name>A0A444XFR8_ARAHY</name>
<sequence>MRNSDSRVIFECESPTLFRSRRVDSLSKLKSMILSHVGGMEPKEVGRVGYRMLASMGNEVFRFRLFWLDGDEYVRLMFDVHGRIMVEQVMELSAEVRDIGGGGSGTSDFVSDDPPLAPRPLHCASPVQDMEVEGEDRTMTTLPIVTEVVHLRVMMKMSSYQRLPLGDHVDTCCQLPNQSRSYHLCPATTTHWTWMRCMRKLRTRTRGRGLQHGW</sequence>
<dbReference type="AlphaFoldDB" id="A0A444XFR8"/>
<accession>A0A444XFR8</accession>
<gene>
    <name evidence="1" type="ORF">Ahy_B09g095685</name>
</gene>
<dbReference type="EMBL" id="SDMP01000019">
    <property type="protein sequence ID" value="RYQ88576.1"/>
    <property type="molecule type" value="Genomic_DNA"/>
</dbReference>
<reference evidence="1 2" key="1">
    <citation type="submission" date="2019-01" db="EMBL/GenBank/DDBJ databases">
        <title>Sequencing of cultivated peanut Arachis hypogaea provides insights into genome evolution and oil improvement.</title>
        <authorList>
            <person name="Chen X."/>
        </authorList>
    </citation>
    <scope>NUCLEOTIDE SEQUENCE [LARGE SCALE GENOMIC DNA]</scope>
    <source>
        <strain evidence="2">cv. Fuhuasheng</strain>
        <tissue evidence="1">Leaves</tissue>
    </source>
</reference>
<dbReference type="Proteomes" id="UP000289738">
    <property type="component" value="Chromosome B09"/>
</dbReference>
<keyword evidence="2" id="KW-1185">Reference proteome</keyword>
<protein>
    <submittedName>
        <fullName evidence="1">Uncharacterized protein</fullName>
    </submittedName>
</protein>
<proteinExistence type="predicted"/>